<dbReference type="SUPFAM" id="SSF81301">
    <property type="entry name" value="Nucleotidyltransferase"/>
    <property type="match status" value="1"/>
</dbReference>
<comment type="caution">
    <text evidence="2">The sequence shown here is derived from an EMBL/GenBank/DDBJ whole genome shotgun (WGS) entry which is preliminary data.</text>
</comment>
<name>A0ABS3BY67_9BACT</name>
<dbReference type="EMBL" id="JAFKCT010000001">
    <property type="protein sequence ID" value="MBN7809809.1"/>
    <property type="molecule type" value="Genomic_DNA"/>
</dbReference>
<protein>
    <submittedName>
        <fullName evidence="2">Nucleotidyltransferase domain-containing protein</fullName>
    </submittedName>
</protein>
<gene>
    <name evidence="2" type="ORF">J0A68_02515</name>
</gene>
<dbReference type="CDD" id="cd05403">
    <property type="entry name" value="NT_KNTase_like"/>
    <property type="match status" value="1"/>
</dbReference>
<accession>A0ABS3BY67</accession>
<evidence type="ECO:0000259" key="1">
    <source>
        <dbReference type="Pfam" id="PF18765"/>
    </source>
</evidence>
<evidence type="ECO:0000313" key="2">
    <source>
        <dbReference type="EMBL" id="MBN7809809.1"/>
    </source>
</evidence>
<proteinExistence type="predicted"/>
<sequence>MSKEAQVEQAFIFGSRAKGNFKTGSDVDIALKGEALDFDTLSQISYLLNEETNMPYKFDVLNYHTIKEPALLAHIDRVGVQVFQRTKVGVG</sequence>
<organism evidence="2 3">
    <name type="scientific">Algoriphagus oliviformis</name>
    <dbReference type="NCBI Taxonomy" id="2811231"/>
    <lineage>
        <taxon>Bacteria</taxon>
        <taxon>Pseudomonadati</taxon>
        <taxon>Bacteroidota</taxon>
        <taxon>Cytophagia</taxon>
        <taxon>Cytophagales</taxon>
        <taxon>Cyclobacteriaceae</taxon>
        <taxon>Algoriphagus</taxon>
    </lineage>
</organism>
<dbReference type="InterPro" id="IPR041633">
    <property type="entry name" value="Polbeta"/>
</dbReference>
<feature type="domain" description="Polymerase beta nucleotidyltransferase" evidence="1">
    <location>
        <begin position="2"/>
        <end position="86"/>
    </location>
</feature>
<dbReference type="Pfam" id="PF18765">
    <property type="entry name" value="Polbeta"/>
    <property type="match status" value="1"/>
</dbReference>
<dbReference type="Gene3D" id="3.30.460.10">
    <property type="entry name" value="Beta Polymerase, domain 2"/>
    <property type="match status" value="1"/>
</dbReference>
<dbReference type="Proteomes" id="UP000664317">
    <property type="component" value="Unassembled WGS sequence"/>
</dbReference>
<dbReference type="InterPro" id="IPR043519">
    <property type="entry name" value="NT_sf"/>
</dbReference>
<keyword evidence="3" id="KW-1185">Reference proteome</keyword>
<evidence type="ECO:0000313" key="3">
    <source>
        <dbReference type="Proteomes" id="UP000664317"/>
    </source>
</evidence>
<reference evidence="2 3" key="1">
    <citation type="submission" date="2021-03" db="EMBL/GenBank/DDBJ databases">
        <title>novel species isolated from a fishpond in China.</title>
        <authorList>
            <person name="Lu H."/>
            <person name="Cai Z."/>
        </authorList>
    </citation>
    <scope>NUCLEOTIDE SEQUENCE [LARGE SCALE GENOMIC DNA]</scope>
    <source>
        <strain evidence="2 3">H41</strain>
    </source>
</reference>